<evidence type="ECO:0000256" key="1">
    <source>
        <dbReference type="SAM" id="Phobius"/>
    </source>
</evidence>
<keyword evidence="1" id="KW-0472">Membrane</keyword>
<organism evidence="2">
    <name type="scientific">candidate division WOR-3 bacterium</name>
    <dbReference type="NCBI Taxonomy" id="2052148"/>
    <lineage>
        <taxon>Bacteria</taxon>
        <taxon>Bacteria division WOR-3</taxon>
    </lineage>
</organism>
<dbReference type="Proteomes" id="UP000886381">
    <property type="component" value="Unassembled WGS sequence"/>
</dbReference>
<keyword evidence="1" id="KW-0812">Transmembrane</keyword>
<dbReference type="EMBL" id="DRDR01000021">
    <property type="protein sequence ID" value="HDL59909.1"/>
    <property type="molecule type" value="Genomic_DNA"/>
</dbReference>
<protein>
    <recommendedName>
        <fullName evidence="3">DUF3098 domain-containing protein</fullName>
    </recommendedName>
</protein>
<proteinExistence type="predicted"/>
<name>A0A7V0LTX6_UNCW3</name>
<evidence type="ECO:0008006" key="3">
    <source>
        <dbReference type="Google" id="ProtNLM"/>
    </source>
</evidence>
<dbReference type="AlphaFoldDB" id="A0A7V0LTX6"/>
<accession>A0A7V0LTX6</accession>
<feature type="transmembrane region" description="Helical" evidence="1">
    <location>
        <begin position="45"/>
        <end position="64"/>
    </location>
</feature>
<reference evidence="2" key="1">
    <citation type="journal article" date="2020" name="mSystems">
        <title>Genome- and Community-Level Interaction Insights into Carbon Utilization and Element Cycling Functions of Hydrothermarchaeota in Hydrothermal Sediment.</title>
        <authorList>
            <person name="Zhou Z."/>
            <person name="Liu Y."/>
            <person name="Xu W."/>
            <person name="Pan J."/>
            <person name="Luo Z.H."/>
            <person name="Li M."/>
        </authorList>
    </citation>
    <scope>NUCLEOTIDE SEQUENCE [LARGE SCALE GENOMIC DNA]</scope>
    <source>
        <strain evidence="2">HyVt-28</strain>
    </source>
</reference>
<evidence type="ECO:0000313" key="2">
    <source>
        <dbReference type="EMBL" id="HDL59909.1"/>
    </source>
</evidence>
<keyword evidence="1" id="KW-1133">Transmembrane helix</keyword>
<gene>
    <name evidence="2" type="ORF">ENH14_00475</name>
</gene>
<comment type="caution">
    <text evidence="2">The sequence shown here is derived from an EMBL/GenBank/DDBJ whole genome shotgun (WGS) entry which is preliminary data.</text>
</comment>
<feature type="transmembrane region" description="Helical" evidence="1">
    <location>
        <begin position="21"/>
        <end position="39"/>
    </location>
</feature>
<sequence length="66" mass="6958">MKKGKPEKKAPKRAALSKKNYIVSGAGLLLGIIGFVLVGLGEITISVILLVLGFVILLPVGLYIKP</sequence>